<evidence type="ECO:0000256" key="5">
    <source>
        <dbReference type="SAM" id="MobiDB-lite"/>
    </source>
</evidence>
<keyword evidence="3" id="KW-0967">Endosome</keyword>
<dbReference type="InterPro" id="IPR048869">
    <property type="entry name" value="OCRL-1_2_ASH"/>
</dbReference>
<dbReference type="SUPFAM" id="SSF48350">
    <property type="entry name" value="GTPase activation domain, GAP"/>
    <property type="match status" value="1"/>
</dbReference>
<dbReference type="Pfam" id="PF00620">
    <property type="entry name" value="RhoGAP"/>
    <property type="match status" value="1"/>
</dbReference>
<feature type="region of interest" description="Disordered" evidence="5">
    <location>
        <begin position="121"/>
        <end position="143"/>
    </location>
</feature>
<dbReference type="SMART" id="SM00128">
    <property type="entry name" value="IPPc"/>
    <property type="match status" value="1"/>
</dbReference>
<dbReference type="GO" id="GO:0007165">
    <property type="term" value="P:signal transduction"/>
    <property type="evidence" value="ECO:0007669"/>
    <property type="project" value="InterPro"/>
</dbReference>
<dbReference type="InterPro" id="IPR008936">
    <property type="entry name" value="Rho_GTPase_activation_prot"/>
</dbReference>
<dbReference type="EMBL" id="DF836676">
    <property type="protein sequence ID" value="GAN10692.1"/>
    <property type="molecule type" value="Genomic_DNA"/>
</dbReference>
<name>A0A0C9N3Q3_9FUNG</name>
<dbReference type="Pfam" id="PF21310">
    <property type="entry name" value="OCRL-like_ASH"/>
    <property type="match status" value="1"/>
</dbReference>
<organism evidence="7">
    <name type="scientific">Mucor ambiguus</name>
    <dbReference type="NCBI Taxonomy" id="91626"/>
    <lineage>
        <taxon>Eukaryota</taxon>
        <taxon>Fungi</taxon>
        <taxon>Fungi incertae sedis</taxon>
        <taxon>Mucoromycota</taxon>
        <taxon>Mucoromycotina</taxon>
        <taxon>Mucoromycetes</taxon>
        <taxon>Mucorales</taxon>
        <taxon>Mucorineae</taxon>
        <taxon>Mucoraceae</taxon>
        <taxon>Mucor</taxon>
    </lineage>
</organism>
<dbReference type="GO" id="GO:0004439">
    <property type="term" value="F:phosphatidylinositol-4,5-bisphosphate 5-phosphatase activity"/>
    <property type="evidence" value="ECO:0007669"/>
    <property type="project" value="TreeGrafter"/>
</dbReference>
<dbReference type="InterPro" id="IPR000300">
    <property type="entry name" value="IPPc"/>
</dbReference>
<feature type="domain" description="Rho-GAP" evidence="6">
    <location>
        <begin position="753"/>
        <end position="952"/>
    </location>
</feature>
<dbReference type="PANTHER" id="PTHR11200:SF300">
    <property type="entry name" value="TYPE II INOSITOL 1,4,5-TRISPHOSPHATE 5-PHOSPHATASE"/>
    <property type="match status" value="1"/>
</dbReference>
<dbReference type="GO" id="GO:0046856">
    <property type="term" value="P:phosphatidylinositol dephosphorylation"/>
    <property type="evidence" value="ECO:0007669"/>
    <property type="project" value="InterPro"/>
</dbReference>
<evidence type="ECO:0000256" key="2">
    <source>
        <dbReference type="ARBA" id="ARBA00004580"/>
    </source>
</evidence>
<evidence type="ECO:0000259" key="6">
    <source>
        <dbReference type="PROSITE" id="PS50238"/>
    </source>
</evidence>
<keyword evidence="8" id="KW-1185">Reference proteome</keyword>
<dbReference type="OrthoDB" id="7862313at2759"/>
<dbReference type="InterPro" id="IPR036691">
    <property type="entry name" value="Endo/exonu/phosph_ase_sf"/>
</dbReference>
<dbReference type="Gene3D" id="3.60.10.10">
    <property type="entry name" value="Endonuclease/exonuclease/phosphatase"/>
    <property type="match status" value="1"/>
</dbReference>
<sequence length="952" mass="108772">MPPIVLKIIPIYSDLKIDIGKFDEQTVPFSILILLLQSNRTHPTAASQVRELFRNMIKVSIVNAKHEDLLVTFSVQQDSASVIFPEKSIMSDMLSQVKQLKSSAKVDSTNENSYQWAKHYSKYSEQKPKKSPPARANSLPTSDDLGDSSLRYVLPLQRAETIAKINLKRTRTVNEPRERKITFEAAKDHWINAQLMKKEDEFVRWQRTNVFVGTWNVHGSLPTSSLKTWLQGTLKTDSGSPFDPDFYVIGLQEMETNTEAYIRYDPAKENAWVKAIIESLKDGGKDYYKVESKQLVTMLMIVIAKKSHRSFISEVTSTYAGVGLMNMMGNKGGISVRLRFHDSYLCFVTSHLAAFTDKTEKRNQDFTELSKRLVFPQRLDPLTKYVFYSWNDGGDEGVSFLEANNVLRDWKSEASIFHNDFLVWCGDLNYRVNLNEAVIKNWLRQERLDVLLDYDQLSIERDAGRTFQMFDEGPITFAPTYKYDAGTNQYDTSEKRRAPSWTDRILWKKDRKEASEQSLELKSYKDCMEMMMSDHKPVRALLEMNVRKIDSRLQKQTQEKLVKQLKDNQDDQPRGEISSSYVDFGKVQFMEYKEQNIILTNTGTVLTVFKFLPKDANGTILPPWLQVSPLSGVVAPGEKVIIRFEVTIDPTISAPLNRGEENMDDILILRLENSKDFFISVSGDYIPTCFGVPLEQLSEMVVPISEAAAKNLQRSKPANANNPQQPPSPVLNQIDLPKELWKVMNFLWNANMFRIESLFLEHGDLIVSTYIRKCLDNGEQFDTNVLLGGEPATGDHAEPIASQEPDESDELFDVKSTLSELSLDNDRLGKEAISANSMIDVLVAFLECLPEPVITTNMYERALEASESIEAMNILKESLPPFHRNVLLYIGMFLRQAIDKAPASVKKQREDRIIELFTVLLRPPIDFKERNPAVAKEKREKFISQLLKSLQT</sequence>
<dbReference type="AlphaFoldDB" id="A0A0C9N3Q3"/>
<dbReference type="SMART" id="SM00324">
    <property type="entry name" value="RhoGAP"/>
    <property type="match status" value="1"/>
</dbReference>
<evidence type="ECO:0000313" key="7">
    <source>
        <dbReference type="EMBL" id="GAN10692.1"/>
    </source>
</evidence>
<dbReference type="Proteomes" id="UP000053815">
    <property type="component" value="Unassembled WGS sequence"/>
</dbReference>
<dbReference type="PANTHER" id="PTHR11200">
    <property type="entry name" value="INOSITOL 5-PHOSPHATASE"/>
    <property type="match status" value="1"/>
</dbReference>
<dbReference type="InterPro" id="IPR000198">
    <property type="entry name" value="RhoGAP_dom"/>
</dbReference>
<gene>
    <name evidence="7" type="ORF">MAM1_0387c10237</name>
</gene>
<evidence type="ECO:0000256" key="3">
    <source>
        <dbReference type="ARBA" id="ARBA00022753"/>
    </source>
</evidence>
<dbReference type="Gene3D" id="1.10.555.10">
    <property type="entry name" value="Rho GTPase activation protein"/>
    <property type="match status" value="1"/>
</dbReference>
<dbReference type="InterPro" id="IPR046985">
    <property type="entry name" value="IP5"/>
</dbReference>
<comment type="subcellular location">
    <subcellularLocation>
        <location evidence="2">Cytoplasmic vesicle</location>
        <location evidence="2">Phagosome membrane</location>
    </subcellularLocation>
    <subcellularLocation>
        <location evidence="1">Early endosome membrane</location>
    </subcellularLocation>
</comment>
<evidence type="ECO:0000313" key="8">
    <source>
        <dbReference type="Proteomes" id="UP000053815"/>
    </source>
</evidence>
<accession>A0A0C9N3Q3</accession>
<keyword evidence="4" id="KW-0968">Cytoplasmic vesicle</keyword>
<dbReference type="STRING" id="91626.A0A0C9N3Q3"/>
<reference evidence="7" key="1">
    <citation type="submission" date="2014-09" db="EMBL/GenBank/DDBJ databases">
        <title>Draft genome sequence of an oleaginous Mucoromycotina fungus Mucor ambiguus NBRC6742.</title>
        <authorList>
            <person name="Takeda I."/>
            <person name="Yamane N."/>
            <person name="Morita T."/>
            <person name="Tamano K."/>
            <person name="Machida M."/>
            <person name="Baker S."/>
            <person name="Koike H."/>
        </authorList>
    </citation>
    <scope>NUCLEOTIDE SEQUENCE</scope>
    <source>
        <strain evidence="7">NBRC 6742</strain>
    </source>
</reference>
<proteinExistence type="predicted"/>
<dbReference type="PROSITE" id="PS50238">
    <property type="entry name" value="RHOGAP"/>
    <property type="match status" value="1"/>
</dbReference>
<evidence type="ECO:0000256" key="4">
    <source>
        <dbReference type="ARBA" id="ARBA00023329"/>
    </source>
</evidence>
<dbReference type="Pfam" id="PF22669">
    <property type="entry name" value="Exo_endo_phos2"/>
    <property type="match status" value="1"/>
</dbReference>
<dbReference type="SUPFAM" id="SSF56219">
    <property type="entry name" value="DNase I-like"/>
    <property type="match status" value="1"/>
</dbReference>
<evidence type="ECO:0000256" key="1">
    <source>
        <dbReference type="ARBA" id="ARBA00004146"/>
    </source>
</evidence>
<dbReference type="Gene3D" id="2.60.40.10">
    <property type="entry name" value="Immunoglobulins"/>
    <property type="match status" value="1"/>
</dbReference>
<dbReference type="GO" id="GO:0031901">
    <property type="term" value="C:early endosome membrane"/>
    <property type="evidence" value="ECO:0007669"/>
    <property type="project" value="UniProtKB-SubCell"/>
</dbReference>
<protein>
    <submittedName>
        <fullName evidence="7">RhoGAP domain-containing protein</fullName>
    </submittedName>
</protein>
<dbReference type="InterPro" id="IPR013783">
    <property type="entry name" value="Ig-like_fold"/>
</dbReference>